<sequence length="445" mass="50881">MMDKMLRIITLLFCVYVTQGIAQTQDSKPRVVVMTDGEVDDHSSMIRFLLYTCDIDLLAIIETNSIFQRNGHSKEDWFEKQLEAYKNVYPNLMKHNPDYPTPEKLKSISFVGDEDIEHLKGLREKRWELIPGAKITYEPSNWKDTQGSNKIIELLLEDNKAPVYIQVWGGANTAARAFYRLKKDHPNDYKRALSKVVMYNIWYQDGAGNYIEQNFPEVTMIYCGAFEGTWNYRSQKDTYDFITNNVKNNHGTLGGLYPQGYVSEGDSPAFFYNINNGLRNHEHPTYGGWGGRFENISGFQKVYKDAVDGGDKRNSLKRWIDVVNNDFQARMDWCVAEKFNDANHPPIVSLKNSLNLLVTPGQKIKLNAERTMDPDGDTLSFNWWQYEEAGSYNGKIVISNSDNPKAFFTVPADAKKGATIHVICEVNDSGVPHLTGYQRVVLTIK</sequence>
<dbReference type="InterPro" id="IPR013783">
    <property type="entry name" value="Ig-like_fold"/>
</dbReference>
<gene>
    <name evidence="3" type="ORF">ACFSSE_06525</name>
</gene>
<feature type="domain" description="Cellulose-binding Sde182 C-terminal" evidence="2">
    <location>
        <begin position="363"/>
        <end position="444"/>
    </location>
</feature>
<reference evidence="4" key="1">
    <citation type="journal article" date="2019" name="Int. J. Syst. Evol. Microbiol.">
        <title>The Global Catalogue of Microorganisms (GCM) 10K type strain sequencing project: providing services to taxonomists for standard genome sequencing and annotation.</title>
        <authorList>
            <consortium name="The Broad Institute Genomics Platform"/>
            <consortium name="The Broad Institute Genome Sequencing Center for Infectious Disease"/>
            <person name="Wu L."/>
            <person name="Ma J."/>
        </authorList>
    </citation>
    <scope>NUCLEOTIDE SEQUENCE [LARGE SCALE GENOMIC DNA]</scope>
    <source>
        <strain evidence="4">KCTC 42456</strain>
    </source>
</reference>
<dbReference type="Pfam" id="PF07632">
    <property type="entry name" value="Sde182_NH-like"/>
    <property type="match status" value="1"/>
</dbReference>
<dbReference type="InterPro" id="IPR011483">
    <property type="entry name" value="Sde182_NH-like"/>
</dbReference>
<evidence type="ECO:0000313" key="3">
    <source>
        <dbReference type="EMBL" id="MFD2731355.1"/>
    </source>
</evidence>
<dbReference type="EMBL" id="JBHULV010000021">
    <property type="protein sequence ID" value="MFD2731355.1"/>
    <property type="molecule type" value="Genomic_DNA"/>
</dbReference>
<organism evidence="3 4">
    <name type="scientific">Pedobacter alpinus</name>
    <dbReference type="NCBI Taxonomy" id="1590643"/>
    <lineage>
        <taxon>Bacteria</taxon>
        <taxon>Pseudomonadati</taxon>
        <taxon>Bacteroidota</taxon>
        <taxon>Sphingobacteriia</taxon>
        <taxon>Sphingobacteriales</taxon>
        <taxon>Sphingobacteriaceae</taxon>
        <taxon>Pedobacter</taxon>
    </lineage>
</organism>
<evidence type="ECO:0000313" key="4">
    <source>
        <dbReference type="Proteomes" id="UP001597546"/>
    </source>
</evidence>
<proteinExistence type="predicted"/>
<dbReference type="RefSeq" id="WP_379042740.1">
    <property type="nucleotide sequence ID" value="NZ_JBHSKW010000026.1"/>
</dbReference>
<evidence type="ECO:0000259" key="1">
    <source>
        <dbReference type="Pfam" id="PF07632"/>
    </source>
</evidence>
<dbReference type="Gene3D" id="2.60.40.10">
    <property type="entry name" value="Immunoglobulins"/>
    <property type="match status" value="1"/>
</dbReference>
<dbReference type="Gene3D" id="3.90.245.10">
    <property type="entry name" value="Ribonucleoside hydrolase-like"/>
    <property type="match status" value="1"/>
</dbReference>
<accession>A0ABW5TRI6</accession>
<feature type="domain" description="Cellulose-binding Sde182 nucleoside hydrolase-like" evidence="1">
    <location>
        <begin position="30"/>
        <end position="293"/>
    </location>
</feature>
<dbReference type="Proteomes" id="UP001597546">
    <property type="component" value="Unassembled WGS sequence"/>
</dbReference>
<dbReference type="Pfam" id="PF21027">
    <property type="entry name" value="Sde0182_C"/>
    <property type="match status" value="1"/>
</dbReference>
<dbReference type="InterPro" id="IPR036452">
    <property type="entry name" value="Ribo_hydro-like"/>
</dbReference>
<name>A0ABW5TRI6_9SPHI</name>
<keyword evidence="4" id="KW-1185">Reference proteome</keyword>
<comment type="caution">
    <text evidence="3">The sequence shown here is derived from an EMBL/GenBank/DDBJ whole genome shotgun (WGS) entry which is preliminary data.</text>
</comment>
<protein>
    <submittedName>
        <fullName evidence="3">Nucleoside hydrolase-like domain-containing protein</fullName>
    </submittedName>
</protein>
<evidence type="ECO:0000259" key="2">
    <source>
        <dbReference type="Pfam" id="PF21027"/>
    </source>
</evidence>
<dbReference type="InterPro" id="IPR048527">
    <property type="entry name" value="Sde182_C"/>
</dbReference>